<dbReference type="Proteomes" id="UP001489004">
    <property type="component" value="Unassembled WGS sequence"/>
</dbReference>
<dbReference type="SUPFAM" id="SSF53474">
    <property type="entry name" value="alpha/beta-Hydrolases"/>
    <property type="match status" value="1"/>
</dbReference>
<keyword evidence="8" id="KW-1185">Reference proteome</keyword>
<dbReference type="InterPro" id="IPR049492">
    <property type="entry name" value="BD-FAE-like_dom"/>
</dbReference>
<feature type="compositionally biased region" description="Polar residues" evidence="5">
    <location>
        <begin position="327"/>
        <end position="341"/>
    </location>
</feature>
<protein>
    <recommendedName>
        <fullName evidence="3">protein-S-isoprenylcysteine alpha-carbonyl methylesterase</fullName>
        <ecNumber evidence="3">3.1.1.n2</ecNumber>
    </recommendedName>
</protein>
<evidence type="ECO:0000313" key="7">
    <source>
        <dbReference type="EMBL" id="KAK9804327.1"/>
    </source>
</evidence>
<dbReference type="GO" id="GO:0004061">
    <property type="term" value="F:arylformamidase activity"/>
    <property type="evidence" value="ECO:0007669"/>
    <property type="project" value="TreeGrafter"/>
</dbReference>
<organism evidence="7 8">
    <name type="scientific">[Myrmecia] bisecta</name>
    <dbReference type="NCBI Taxonomy" id="41462"/>
    <lineage>
        <taxon>Eukaryota</taxon>
        <taxon>Viridiplantae</taxon>
        <taxon>Chlorophyta</taxon>
        <taxon>core chlorophytes</taxon>
        <taxon>Trebouxiophyceae</taxon>
        <taxon>Trebouxiales</taxon>
        <taxon>Trebouxiaceae</taxon>
        <taxon>Myrmecia</taxon>
    </lineage>
</organism>
<feature type="region of interest" description="Disordered" evidence="5">
    <location>
        <begin position="322"/>
        <end position="375"/>
    </location>
</feature>
<dbReference type="Gene3D" id="3.40.50.1820">
    <property type="entry name" value="alpha/beta hydrolase"/>
    <property type="match status" value="2"/>
</dbReference>
<keyword evidence="1" id="KW-0378">Hydrolase</keyword>
<name>A0AAW1P8B0_9CHLO</name>
<comment type="similarity">
    <text evidence="2">Belongs to the AB hydrolase superfamily. Isoprenylcysteine methylesterase family.</text>
</comment>
<dbReference type="InterPro" id="IPR050300">
    <property type="entry name" value="GDXG_lipolytic_enzyme"/>
</dbReference>
<dbReference type="Pfam" id="PF20434">
    <property type="entry name" value="BD-FAE"/>
    <property type="match status" value="1"/>
</dbReference>
<proteinExistence type="inferred from homology"/>
<sequence>MSLIEAAKGARAELAAIANPRERLLRLVQITRIFAEEVVGLFTIAPYGWRAFRTYRTLLRLTNAATATRKGVSMVQDVRYGPQPRNVMDIYLPATSTPSAASPAGKQGAVPVALFCHGGVWAMGEKWQFAPMALRLAQAGVLTVVLHYTLYPKATAAQMTREVSEAISWTLDHIGSYGGDSRQVSLLGHSAGGQLCAMALLHRAKAASRAKAGGKSSSCYPDGRMPARFLGMAAVYDIAKHYEFEDGRGVAELSTMKRALGGRQQFALQSPAVILSRALEKAHGSPPVTSTDALSSWQPYYQSFKLKGQAIAQRTGFERLAAPDSGLSRTSNGSKAAVNTNQRRKERITNGQQEQQPPAAELERLQQPSASDADSLADFSAADAAHLPPCVLLSSCRDRTVPWHESAEMYWHLHDCSVPCKHLMYEKPGHADFVIDWRPLSGHKAGDAFSTAGLPDFAEDVVKIVTNQVEVQYTRAKQV</sequence>
<comment type="caution">
    <text evidence="7">The sequence shown here is derived from an EMBL/GenBank/DDBJ whole genome shotgun (WGS) entry which is preliminary data.</text>
</comment>
<evidence type="ECO:0000259" key="6">
    <source>
        <dbReference type="Pfam" id="PF20434"/>
    </source>
</evidence>
<evidence type="ECO:0000256" key="5">
    <source>
        <dbReference type="SAM" id="MobiDB-lite"/>
    </source>
</evidence>
<dbReference type="PANTHER" id="PTHR48081:SF33">
    <property type="entry name" value="KYNURENINE FORMAMIDASE"/>
    <property type="match status" value="1"/>
</dbReference>
<evidence type="ECO:0000256" key="3">
    <source>
        <dbReference type="ARBA" id="ARBA00038928"/>
    </source>
</evidence>
<evidence type="ECO:0000256" key="2">
    <source>
        <dbReference type="ARBA" id="ARBA00038028"/>
    </source>
</evidence>
<reference evidence="7 8" key="1">
    <citation type="journal article" date="2024" name="Nat. Commun.">
        <title>Phylogenomics reveals the evolutionary origins of lichenization in chlorophyte algae.</title>
        <authorList>
            <person name="Puginier C."/>
            <person name="Libourel C."/>
            <person name="Otte J."/>
            <person name="Skaloud P."/>
            <person name="Haon M."/>
            <person name="Grisel S."/>
            <person name="Petersen M."/>
            <person name="Berrin J.G."/>
            <person name="Delaux P.M."/>
            <person name="Dal Grande F."/>
            <person name="Keller J."/>
        </authorList>
    </citation>
    <scope>NUCLEOTIDE SEQUENCE [LARGE SCALE GENOMIC DNA]</scope>
    <source>
        <strain evidence="7 8">SAG 2043</strain>
    </source>
</reference>
<evidence type="ECO:0000313" key="8">
    <source>
        <dbReference type="Proteomes" id="UP001489004"/>
    </source>
</evidence>
<dbReference type="AlphaFoldDB" id="A0AAW1P8B0"/>
<feature type="domain" description="BD-FAE-like" evidence="6">
    <location>
        <begin position="102"/>
        <end position="204"/>
    </location>
</feature>
<evidence type="ECO:0000256" key="4">
    <source>
        <dbReference type="ARBA" id="ARBA00049507"/>
    </source>
</evidence>
<evidence type="ECO:0000256" key="1">
    <source>
        <dbReference type="ARBA" id="ARBA00022801"/>
    </source>
</evidence>
<dbReference type="PANTHER" id="PTHR48081">
    <property type="entry name" value="AB HYDROLASE SUPERFAMILY PROTEIN C4A8.06C"/>
    <property type="match status" value="1"/>
</dbReference>
<comment type="catalytic activity">
    <reaction evidence="4">
        <text>[protein]-C-terminal S-[(2E,6E)-farnesyl]-L-cysteine methyl ester + H2O = [protein]-C-terminal S-[(2E,6E)-farnesyl]-L-cysteine + methanol + H(+)</text>
        <dbReference type="Rhea" id="RHEA:48520"/>
        <dbReference type="Rhea" id="RHEA-COMP:12125"/>
        <dbReference type="Rhea" id="RHEA-COMP:12126"/>
        <dbReference type="ChEBI" id="CHEBI:15377"/>
        <dbReference type="ChEBI" id="CHEBI:15378"/>
        <dbReference type="ChEBI" id="CHEBI:17790"/>
        <dbReference type="ChEBI" id="CHEBI:90510"/>
        <dbReference type="ChEBI" id="CHEBI:90511"/>
        <dbReference type="EC" id="3.1.1.n2"/>
    </reaction>
</comment>
<dbReference type="InterPro" id="IPR029058">
    <property type="entry name" value="AB_hydrolase_fold"/>
</dbReference>
<dbReference type="EMBL" id="JALJOR010000018">
    <property type="protein sequence ID" value="KAK9804327.1"/>
    <property type="molecule type" value="Genomic_DNA"/>
</dbReference>
<accession>A0AAW1P8B0</accession>
<gene>
    <name evidence="7" type="ORF">WJX72_007043</name>
</gene>
<dbReference type="EC" id="3.1.1.n2" evidence="3"/>